<evidence type="ECO:0000256" key="4">
    <source>
        <dbReference type="ARBA" id="ARBA00022519"/>
    </source>
</evidence>
<accession>A0A8A7KDR6</accession>
<evidence type="ECO:0000313" key="11">
    <source>
        <dbReference type="EMBL" id="QTL99561.1"/>
    </source>
</evidence>
<dbReference type="Proteomes" id="UP000665020">
    <property type="component" value="Chromosome"/>
</dbReference>
<feature type="transmembrane region" description="Helical" evidence="9">
    <location>
        <begin position="100"/>
        <end position="122"/>
    </location>
</feature>
<evidence type="ECO:0000256" key="6">
    <source>
        <dbReference type="ARBA" id="ARBA00022989"/>
    </source>
</evidence>
<dbReference type="EMBL" id="CP046640">
    <property type="protein sequence ID" value="QTL99561.1"/>
    <property type="molecule type" value="Genomic_DNA"/>
</dbReference>
<evidence type="ECO:0000313" key="12">
    <source>
        <dbReference type="Proteomes" id="UP000665020"/>
    </source>
</evidence>
<organism evidence="11 12">
    <name type="scientific">Iocasia fonsfrigidae</name>
    <dbReference type="NCBI Taxonomy" id="2682810"/>
    <lineage>
        <taxon>Bacteria</taxon>
        <taxon>Bacillati</taxon>
        <taxon>Bacillota</taxon>
        <taxon>Clostridia</taxon>
        <taxon>Halanaerobiales</taxon>
        <taxon>Halanaerobiaceae</taxon>
        <taxon>Iocasia</taxon>
    </lineage>
</organism>
<feature type="transmembrane region" description="Helical" evidence="9">
    <location>
        <begin position="20"/>
        <end position="47"/>
    </location>
</feature>
<evidence type="ECO:0000256" key="5">
    <source>
        <dbReference type="ARBA" id="ARBA00022692"/>
    </source>
</evidence>
<dbReference type="AlphaFoldDB" id="A0A8A7KDR6"/>
<evidence type="ECO:0000256" key="3">
    <source>
        <dbReference type="ARBA" id="ARBA00022475"/>
    </source>
</evidence>
<reference evidence="11" key="1">
    <citation type="submission" date="2019-12" db="EMBL/GenBank/DDBJ databases">
        <authorList>
            <person name="zhang j."/>
            <person name="sun C.M."/>
        </authorList>
    </citation>
    <scope>NUCLEOTIDE SEQUENCE</scope>
    <source>
        <strain evidence="11">NS-1</strain>
    </source>
</reference>
<dbReference type="InterPro" id="IPR055348">
    <property type="entry name" value="DctQ"/>
</dbReference>
<keyword evidence="3" id="KW-1003">Cell membrane</keyword>
<protein>
    <submittedName>
        <fullName evidence="11">TRAP transporter small permease subunit</fullName>
    </submittedName>
</protein>
<evidence type="ECO:0000256" key="9">
    <source>
        <dbReference type="SAM" id="Phobius"/>
    </source>
</evidence>
<keyword evidence="7 9" id="KW-0472">Membrane</keyword>
<dbReference type="RefSeq" id="WP_125986503.1">
    <property type="nucleotide sequence ID" value="NZ_CP046640.1"/>
</dbReference>
<comment type="subcellular location">
    <subcellularLocation>
        <location evidence="1">Cell inner membrane</location>
        <topology evidence="1">Multi-pass membrane protein</topology>
    </subcellularLocation>
</comment>
<feature type="domain" description="Tripartite ATP-independent periplasmic transporters DctQ component" evidence="10">
    <location>
        <begin position="39"/>
        <end position="166"/>
    </location>
</feature>
<keyword evidence="6 9" id="KW-1133">Transmembrane helix</keyword>
<dbReference type="GO" id="GO:0005886">
    <property type="term" value="C:plasma membrane"/>
    <property type="evidence" value="ECO:0007669"/>
    <property type="project" value="UniProtKB-SubCell"/>
</dbReference>
<gene>
    <name evidence="11" type="ORF">GM661_17195</name>
</gene>
<sequence length="177" mass="20449">MTKGKDNKKHFFIYKPIKKITNFIDVITINFTAILVFIMLIIVLLQIITRFLGVSFSWTEELSRYLLIWIGVLSASAALKRGAHAGVDFFITLFPKRYRNLIVIFNAIIMIFFLFYFINVGWESAIKANRITSTALELKMFWPKVAIPVGGILMIINLIYLVIDNLDRFIFDRNGGM</sequence>
<feature type="transmembrane region" description="Helical" evidence="9">
    <location>
        <begin position="142"/>
        <end position="163"/>
    </location>
</feature>
<proteinExistence type="inferred from homology"/>
<comment type="similarity">
    <text evidence="8">Belongs to the TRAP transporter small permease family.</text>
</comment>
<keyword evidence="5 9" id="KW-0812">Transmembrane</keyword>
<evidence type="ECO:0000256" key="1">
    <source>
        <dbReference type="ARBA" id="ARBA00004429"/>
    </source>
</evidence>
<evidence type="ECO:0000256" key="8">
    <source>
        <dbReference type="ARBA" id="ARBA00038436"/>
    </source>
</evidence>
<keyword evidence="12" id="KW-1185">Reference proteome</keyword>
<keyword evidence="2" id="KW-0813">Transport</keyword>
<dbReference type="KEGG" id="ifn:GM661_17195"/>
<dbReference type="InterPro" id="IPR007387">
    <property type="entry name" value="TRAP_DctQ"/>
</dbReference>
<keyword evidence="4" id="KW-0997">Cell inner membrane</keyword>
<evidence type="ECO:0000256" key="7">
    <source>
        <dbReference type="ARBA" id="ARBA00023136"/>
    </source>
</evidence>
<dbReference type="Pfam" id="PF04290">
    <property type="entry name" value="DctQ"/>
    <property type="match status" value="1"/>
</dbReference>
<evidence type="ECO:0000256" key="2">
    <source>
        <dbReference type="ARBA" id="ARBA00022448"/>
    </source>
</evidence>
<evidence type="ECO:0000259" key="10">
    <source>
        <dbReference type="Pfam" id="PF04290"/>
    </source>
</evidence>
<dbReference type="PANTHER" id="PTHR35011">
    <property type="entry name" value="2,3-DIKETO-L-GULONATE TRAP TRANSPORTER SMALL PERMEASE PROTEIN YIAM"/>
    <property type="match status" value="1"/>
</dbReference>
<name>A0A8A7KDR6_9FIRM</name>